<dbReference type="Proteomes" id="UP000199582">
    <property type="component" value="Unassembled WGS sequence"/>
</dbReference>
<organism evidence="1 2">
    <name type="scientific">Roseovarius azorensis</name>
    <dbReference type="NCBI Taxonomy" id="1287727"/>
    <lineage>
        <taxon>Bacteria</taxon>
        <taxon>Pseudomonadati</taxon>
        <taxon>Pseudomonadota</taxon>
        <taxon>Alphaproteobacteria</taxon>
        <taxon>Rhodobacterales</taxon>
        <taxon>Roseobacteraceae</taxon>
        <taxon>Roseovarius</taxon>
    </lineage>
</organism>
<dbReference type="PROSITE" id="PS51257">
    <property type="entry name" value="PROKAR_LIPOPROTEIN"/>
    <property type="match status" value="1"/>
</dbReference>
<dbReference type="OrthoDB" id="7876689at2"/>
<dbReference type="AlphaFoldDB" id="A0A1H7RIH6"/>
<proteinExistence type="predicted"/>
<dbReference type="STRING" id="1287727.SAMN05443999_106180"/>
<name>A0A1H7RIH6_9RHOB</name>
<reference evidence="1 2" key="1">
    <citation type="submission" date="2016-10" db="EMBL/GenBank/DDBJ databases">
        <authorList>
            <person name="de Groot N.N."/>
        </authorList>
    </citation>
    <scope>NUCLEOTIDE SEQUENCE [LARGE SCALE GENOMIC DNA]</scope>
    <source>
        <strain evidence="1 2">DSM 100674</strain>
    </source>
</reference>
<dbReference type="Pfam" id="PF11233">
    <property type="entry name" value="DUF3035"/>
    <property type="match status" value="1"/>
</dbReference>
<dbReference type="RefSeq" id="WP_093036495.1">
    <property type="nucleotide sequence ID" value="NZ_FOAG01000006.1"/>
</dbReference>
<keyword evidence="2" id="KW-1185">Reference proteome</keyword>
<protein>
    <submittedName>
        <fullName evidence="1">Beta-barrel assembly machine subunit BamF</fullName>
    </submittedName>
</protein>
<evidence type="ECO:0000313" key="2">
    <source>
        <dbReference type="Proteomes" id="UP000199582"/>
    </source>
</evidence>
<dbReference type="EMBL" id="FOAG01000006">
    <property type="protein sequence ID" value="SEL59644.1"/>
    <property type="molecule type" value="Genomic_DNA"/>
</dbReference>
<gene>
    <name evidence="1" type="ORF">SAMN05443999_106180</name>
</gene>
<dbReference type="InterPro" id="IPR021395">
    <property type="entry name" value="DUF3035"/>
</dbReference>
<evidence type="ECO:0000313" key="1">
    <source>
        <dbReference type="EMBL" id="SEL59644.1"/>
    </source>
</evidence>
<sequence length="175" mass="18677">MMMPRKTVLTLLAAAIVAGCSGRDDVTLTRLRNTGNGPDEFSILPGKPLQTPEDYATLPQPTPGAANLTDQNPLADGVAALGGNPAALGAVAPSAANGALVNHANRYGATPNIRQTLAAEDRDVRRNYGNVNILRILPGDDYVQAYRREWLDAYAEEERLRKRGVLTPASPPPPR</sequence>
<accession>A0A1H7RIH6</accession>